<dbReference type="EMBL" id="CABFNP030001329">
    <property type="protein sequence ID" value="CAI6099875.1"/>
    <property type="molecule type" value="Genomic_DNA"/>
</dbReference>
<dbReference type="Pfam" id="PF08031">
    <property type="entry name" value="BBE"/>
    <property type="match status" value="1"/>
</dbReference>
<sequence length="395" mass="43639">MPSREPILIQEPPPVISRRRAASIIACITYITSIGNLLVGLLTVCVPVIAKELNIGLALQLWPVSIFALTCGCTLLPCGAAVLLVLFSVLLTALSQEPPIAYADIHLSRNITTDQALDWVKLLAEDSLAWGYSGWGGHVGGTFVAHFNPLPALTNDNGTSARAAFQRATDFALALGGTSHVAVEESFSTIFNRGMVPKDTKMGGNFHFTTTRLMPTSMFGSAEGIESLTQYMREAIEMGFDPRSFYTPVTTPFVYKANETRNAEPKDYGTSMTQAWHKALWHVESSKVIPVDSTYQERLTALTNLTTLTVKLEKIMGADGGSYMNVADPYTPDWKESFYGLDNYEKLLKIKNKYDPQRLLKCWKCVGFDEEKESDLERFTCNKKIQADIIKGLKA</sequence>
<dbReference type="GO" id="GO:0050660">
    <property type="term" value="F:flavin adenine dinucleotide binding"/>
    <property type="evidence" value="ECO:0007669"/>
    <property type="project" value="InterPro"/>
</dbReference>
<evidence type="ECO:0000313" key="4">
    <source>
        <dbReference type="Proteomes" id="UP001160390"/>
    </source>
</evidence>
<gene>
    <name evidence="3" type="ORF">CCHLO57077_00011645</name>
</gene>
<reference evidence="3" key="1">
    <citation type="submission" date="2023-01" db="EMBL/GenBank/DDBJ databases">
        <authorList>
            <person name="Piombo E."/>
        </authorList>
    </citation>
    <scope>NUCLEOTIDE SEQUENCE</scope>
</reference>
<dbReference type="GO" id="GO:0016491">
    <property type="term" value="F:oxidoreductase activity"/>
    <property type="evidence" value="ECO:0007669"/>
    <property type="project" value="InterPro"/>
</dbReference>
<keyword evidence="1" id="KW-0472">Membrane</keyword>
<feature type="transmembrane region" description="Helical" evidence="1">
    <location>
        <begin position="62"/>
        <end position="91"/>
    </location>
</feature>
<proteinExistence type="predicted"/>
<dbReference type="Gene3D" id="3.40.462.20">
    <property type="match status" value="1"/>
</dbReference>
<comment type="caution">
    <text evidence="3">The sequence shown here is derived from an EMBL/GenBank/DDBJ whole genome shotgun (WGS) entry which is preliminary data.</text>
</comment>
<dbReference type="Gene3D" id="3.30.465.10">
    <property type="match status" value="1"/>
</dbReference>
<name>A0AA35QDC0_9HYPO</name>
<evidence type="ECO:0000313" key="3">
    <source>
        <dbReference type="EMBL" id="CAI6099875.1"/>
    </source>
</evidence>
<keyword evidence="1" id="KW-0812">Transmembrane</keyword>
<feature type="domain" description="Berberine/berberine-like" evidence="2">
    <location>
        <begin position="322"/>
        <end position="359"/>
    </location>
</feature>
<dbReference type="AlphaFoldDB" id="A0AA35QDC0"/>
<feature type="transmembrane region" description="Helical" evidence="1">
    <location>
        <begin position="21"/>
        <end position="50"/>
    </location>
</feature>
<protein>
    <recommendedName>
        <fullName evidence="2">Berberine/berberine-like domain-containing protein</fullName>
    </recommendedName>
</protein>
<dbReference type="InterPro" id="IPR016169">
    <property type="entry name" value="FAD-bd_PCMH_sub2"/>
</dbReference>
<dbReference type="InterPro" id="IPR012951">
    <property type="entry name" value="BBE"/>
</dbReference>
<keyword evidence="1" id="KW-1133">Transmembrane helix</keyword>
<evidence type="ECO:0000256" key="1">
    <source>
        <dbReference type="SAM" id="Phobius"/>
    </source>
</evidence>
<keyword evidence="4" id="KW-1185">Reference proteome</keyword>
<accession>A0AA35QDC0</accession>
<evidence type="ECO:0000259" key="2">
    <source>
        <dbReference type="Pfam" id="PF08031"/>
    </source>
</evidence>
<organism evidence="3 4">
    <name type="scientific">Clonostachys chloroleuca</name>
    <dbReference type="NCBI Taxonomy" id="1926264"/>
    <lineage>
        <taxon>Eukaryota</taxon>
        <taxon>Fungi</taxon>
        <taxon>Dikarya</taxon>
        <taxon>Ascomycota</taxon>
        <taxon>Pezizomycotina</taxon>
        <taxon>Sordariomycetes</taxon>
        <taxon>Hypocreomycetidae</taxon>
        <taxon>Hypocreales</taxon>
        <taxon>Bionectriaceae</taxon>
        <taxon>Clonostachys</taxon>
    </lineage>
</organism>
<dbReference type="Proteomes" id="UP001160390">
    <property type="component" value="Unassembled WGS sequence"/>
</dbReference>